<keyword evidence="2" id="KW-0614">Plasmid</keyword>
<reference evidence="2" key="1">
    <citation type="submission" date="2022-05" db="EMBL/GenBank/DDBJ databases">
        <authorList>
            <person name="Alioto T."/>
            <person name="Alioto T."/>
            <person name="Gomez Garrido J."/>
        </authorList>
    </citation>
    <scope>NUCLEOTIDE SEQUENCE</scope>
    <source>
        <strain evidence="2">0</strain>
        <plasmid evidence="2">P1</plasmid>
    </source>
</reference>
<proteinExistence type="predicted"/>
<feature type="chain" id="PRO_5040164740" evidence="1">
    <location>
        <begin position="22"/>
        <end position="130"/>
    </location>
</feature>
<sequence>MNKGKRRCVLALILASFCVQASDTGRLQQALRPWHPLAVTRRHDTVTVILNEDRVTPARYKEVIGKGVCAGIWRRRAPSRYLASVSQMQVLNRFHTRGYVLVGPGALCNRMGLATGQRALLILQSHTLLY</sequence>
<evidence type="ECO:0000313" key="2">
    <source>
        <dbReference type="EMBL" id="CAH6244065.1"/>
    </source>
</evidence>
<geneLocation type="plasmid" evidence="2 3">
    <name>P1</name>
</geneLocation>
<organism evidence="2 3">
    <name type="scientific">Klebsiella variicola</name>
    <dbReference type="NCBI Taxonomy" id="244366"/>
    <lineage>
        <taxon>Bacteria</taxon>
        <taxon>Pseudomonadati</taxon>
        <taxon>Pseudomonadota</taxon>
        <taxon>Gammaproteobacteria</taxon>
        <taxon>Enterobacterales</taxon>
        <taxon>Enterobacteriaceae</taxon>
        <taxon>Klebsiella/Raoultella group</taxon>
        <taxon>Klebsiella</taxon>
        <taxon>Klebsiella pneumoniae complex</taxon>
    </lineage>
</organism>
<feature type="signal peptide" evidence="1">
    <location>
        <begin position="1"/>
        <end position="21"/>
    </location>
</feature>
<keyword evidence="3" id="KW-1185">Reference proteome</keyword>
<gene>
    <name evidence="2" type="ORF">AN2335V1_4771</name>
</gene>
<evidence type="ECO:0000313" key="3">
    <source>
        <dbReference type="Proteomes" id="UP000789617"/>
    </source>
</evidence>
<accession>A0A9P0VJX1</accession>
<dbReference type="Proteomes" id="UP000789617">
    <property type="component" value="Plasmid P1"/>
</dbReference>
<keyword evidence="1" id="KW-0732">Signal</keyword>
<dbReference type="RefSeq" id="WP_167798104.1">
    <property type="nucleotide sequence ID" value="NZ_JAAFAQ010000011.1"/>
</dbReference>
<protein>
    <submittedName>
        <fullName evidence="2">Uncharacterized protein</fullName>
    </submittedName>
</protein>
<evidence type="ECO:0000256" key="1">
    <source>
        <dbReference type="SAM" id="SignalP"/>
    </source>
</evidence>
<name>A0A9P0VJX1_KLEVA</name>
<dbReference type="AlphaFoldDB" id="A0A9P0VJX1"/>
<dbReference type="EMBL" id="OW969750">
    <property type="protein sequence ID" value="CAH6244065.1"/>
    <property type="molecule type" value="Genomic_DNA"/>
</dbReference>